<organism evidence="5 6">
    <name type="scientific">Pseudozyma antarctica (strain T-34)</name>
    <name type="common">Yeast</name>
    <name type="synonym">Candida antarctica</name>
    <dbReference type="NCBI Taxonomy" id="1151754"/>
    <lineage>
        <taxon>Eukaryota</taxon>
        <taxon>Fungi</taxon>
        <taxon>Dikarya</taxon>
        <taxon>Basidiomycota</taxon>
        <taxon>Ustilaginomycotina</taxon>
        <taxon>Ustilaginomycetes</taxon>
        <taxon>Ustilaginales</taxon>
        <taxon>Ustilaginaceae</taxon>
        <taxon>Moesziomyces</taxon>
    </lineage>
</organism>
<dbReference type="STRING" id="1151754.M9LNS1"/>
<feature type="compositionally biased region" description="Basic and acidic residues" evidence="1">
    <location>
        <begin position="379"/>
        <end position="390"/>
    </location>
</feature>
<feature type="compositionally biased region" description="Basic and acidic residues" evidence="1">
    <location>
        <begin position="2804"/>
        <end position="2818"/>
    </location>
</feature>
<feature type="region of interest" description="Disordered" evidence="1">
    <location>
        <begin position="360"/>
        <end position="418"/>
    </location>
</feature>
<feature type="compositionally biased region" description="Low complexity" evidence="1">
    <location>
        <begin position="22"/>
        <end position="40"/>
    </location>
</feature>
<dbReference type="PANTHER" id="PTHR12295:SF30">
    <property type="entry name" value="PROTEIN FURRY"/>
    <property type="match status" value="1"/>
</dbReference>
<feature type="region of interest" description="Disordered" evidence="1">
    <location>
        <begin position="2336"/>
        <end position="2361"/>
    </location>
</feature>
<evidence type="ECO:0000256" key="1">
    <source>
        <dbReference type="SAM" id="MobiDB-lite"/>
    </source>
</evidence>
<proteinExistence type="predicted"/>
<dbReference type="PANTHER" id="PTHR12295">
    <property type="entry name" value="FURRY-RELATED"/>
    <property type="match status" value="1"/>
</dbReference>
<evidence type="ECO:0000313" key="6">
    <source>
        <dbReference type="Proteomes" id="UP000011976"/>
    </source>
</evidence>
<dbReference type="InterPro" id="IPR025614">
    <property type="entry name" value="Cell_morpho_N"/>
</dbReference>
<accession>M9LNS1</accession>
<evidence type="ECO:0000313" key="5">
    <source>
        <dbReference type="EMBL" id="GAC73551.1"/>
    </source>
</evidence>
<dbReference type="Pfam" id="PF14225">
    <property type="entry name" value="MOR2-PAG1_C"/>
    <property type="match status" value="1"/>
</dbReference>
<feature type="compositionally biased region" description="Pro residues" evidence="1">
    <location>
        <begin position="222"/>
        <end position="232"/>
    </location>
</feature>
<feature type="compositionally biased region" description="Polar residues" evidence="1">
    <location>
        <begin position="48"/>
        <end position="57"/>
    </location>
</feature>
<sequence length="2887" mass="316499">MQVVIPDLDDKQLFAPPPRHNQSSATSAAPSPAHQSASASLDDGPPVSSRNLQSITTAAPGPSNWADQHYAHPSSASSTTPNAPGPFRGAALGWHGRSGSATSDSSAGGGFGGLGFRMPASSNLAHSHSEIEPSSSSSSTFYAPYASSATHDPASPGFSFPNKKPSFASLRSQLRSQHSDTEPMPTEHWPTTPREPPRLDIPAPSSDAGDLTAGYRSGLSTPRPPPPAPHFPFQPQRTASPGLHSPPERSMPFAPSRDRSDSYTSSPSRHPGHTATQSRSSSRYHHAPTSSYHSDSHYSVGGMSSSASSAAYPYAASVTDLPPVPPLPTSGDSIYADMPVTPGGHTNNAAFHLPRAMASTTSFDHSDHGSSPLKPPTRQLRDDDHEDASSGDHAQWGPNQRPRRKPANIVPAPPRPNALAISLGAEGLGQLPAGIGTPDPQAPVEYALNILMSRFITFANAKVKRALESAQDADPKMLSALSAEEDALFDSVCDSLAHISRKGASSVIRSLFRWKSITVESDIDADLVRRHLAAAPPQGASNVGTREVANYLARRKELFAIFLASTALFVIAKTLARDSLNETHAAETEEQTFTMLLTCTREKDKDRTLPRPITHIRDACFESVSKLIGEMSRTRFVTISDRFVEILEQSTKAPSSKNVEDLLVAAIQSLRHLKITIYPMELFEEGADFVDVLARHFAHCHGFRIKASFAEAFAYLMLPVAQTASAEVNHPTWTKAVDTIWPRMTAMATKPRYWTVAYPLHVTLLAVSPEEKLAANWFACLEAGVVKLKDRVNRPIVLNAAVRLVWAYAFRCHESHTNTHKKLEAFFRIWFPANRRSVHPSDSSPDPFIMMLHYALYRHFDFGRELMLNFLCHSALGGSTLSLQSDVLSGQRMTIAIRAILLTLDAHVRAESPPFPCSADFHHFDFDTLPEGSGDELPEGFKFPKPEIGEAQNQFNDLIGKIALLCDHQISDMTVFDARTHLFARTSHSAGASAAERALLERDGYTCRYHRAATLTAAYPRENQPSADLLRACFESWPRCLSPNISLSSVLGVLFRAHFSADPDLSRASARALRRIASQRPGGSSTVVSGFMRFIFRMDTAFWEIHPKQMLVMPKVEEAVRLWIDFMQIWLAELRNQNNQAEQGKGFEMERTSTWALMDEVEAYALFLLCSASRPLRSLAIEILRLIAVLDDAFSRRAAGDQARAQNEDEEPTRIVHLLDMPCQTFLDANDPHLSWHQINHLARWKSPDRSTSLKVIAESEREVEQSLWFRALPLFLRMSLERFPTTVAVFRSYITNRVLEMDHVAVYAADISNRAPAHTLNSSTLSKSQAASAGTASLHNSTSHASLRDAAAASPAGSAEYQLMAQHWRFYVLALCTTTTSTEGSRGGVVGNHRRKTSEPENGERMISARDLFQKLVPFLASDNEAFQDAVVFALGNINENHYLALLETMQALNGTLTDDFRVRSVARSGLKRNRRLDRLRTALAHVLQLTAPHMESLAHLDNAKVVGIVHNWVKETFNFLTDREIRQDWEFHSLRRFFCAVTQHFFDGLAKRSQADVQFPFETRLRMFRIFRDWHSYSTVSEDGRNKLANLLSAAADQQRDDRAKERAVKTLNYETQALSYQAGCAMASLCQGAISMVGGPAPAPMAGSSLEASSLLHWITSLFQTSDEKNHDLARKALRSLLVYNDQNAALVDNAVDRCITESDRALSRKSLFVTTAEVIIDKEDLSMPLHAVFCLGLVKLGHPDSSIRRKALSVLQNCSRRFDESCTLDEYEVGVSSPLPAIYLRAQRDVNAHLAMHFDGLRTAMLSEFTRRLPLVDASRRATILGLLPEWLRGLVLHTAQPHLEVYAAAPLEVVLYRAYLNLSNLFCLTVRYGDEHNFEIQEMWSSLVAASEDLQSADAVVSFLIDQGLHFRSEQVVNHSKRVVSCISHTLAGPHIFERLCAMVEPGRMIQVPRIAPAPMPDPDHHHLYRADLTKLLPEPEPMLAFSSGQLALLYVGEMTYERREQLDSALPTLLHAIFLHIDSRSTFVRAQVVELLEQLLRCAISVGVNAVNQAAPPGSSFSGVDPDRVSAAKAQVERLFTRRNFANWSAEMNDDADDRQERMPINLLTTAHETLTVIEPFFPSFRQDWGTVALTWAASNPIRHMACRSFQVFRALHPAVTPSMMVTILGRLADTVSDHKPEVHRFTLEVLYALNLVVKDCEPTNREYMAQTWWATLACLSTINEAEFAESAAILERLVERLDIGSPDVIALLVQKCPEGWEGDVGVLRILVSRGLRSSETSAPTFRLMARLAKCRDPALIDVDDRCRLGYLFVAALPWFLQATEESLKSAGGTVTSKNDPRTNGAKKAGPDAGGGASLGIADSVGPALSADTTQMALEMAADLAGIAARLEMRDLERVATSIARSRFRTKDDLVRQAVNCIRSHYLPEHGPELAVLLLGVVLNRHEWMRKQAMQVLKMFFQALDTRNHAAFSNLGSELLMPLLRQLSTPLSAQALEVLDEPIVVHGGPAANQILRMSLQWGNMALGSGRELVHDASIFGPPLETGWAVADAQDMATRTRINLQALVKMCERTLDIMPTGNNVNFVVDDAYDSTAEGDGGGFALDEAPGVGGSNEDVPASSLGDIVNQLHDLSSFFGDDPMSKSRQASVMWRDSRLDRSGSMRLASGLGRTSSTRSNGMAAGGTLRGPHYSRQVSPNPTVVPDHSQSSLPGRSASTVVARSRTGAQDGIDEVGAGRGVSLADVSSASMGRSASTMSGRSEENGSSRSRAQIAKILARSTTRDSPPSTLRIGQSGTADAAKEAADAGRTRSDSLDQLSESSSQPHVRGAAGMARRGKVVHQQKMSSSSAASSVLASPYSAQTSRRNGTAQWMSASARANGSG</sequence>
<feature type="compositionally biased region" description="Polar residues" evidence="1">
    <location>
        <begin position="2698"/>
        <end position="2724"/>
    </location>
</feature>
<feature type="domain" description="Cell morphogenesis central region" evidence="4">
    <location>
        <begin position="1992"/>
        <end position="2189"/>
    </location>
</feature>
<name>M9LNS1_PSEA3</name>
<dbReference type="InterPro" id="IPR016024">
    <property type="entry name" value="ARM-type_fold"/>
</dbReference>
<evidence type="ECO:0000259" key="2">
    <source>
        <dbReference type="Pfam" id="PF14222"/>
    </source>
</evidence>
<feature type="compositionally biased region" description="Polar residues" evidence="1">
    <location>
        <begin position="262"/>
        <end position="281"/>
    </location>
</feature>
<dbReference type="EMBL" id="DF196775">
    <property type="protein sequence ID" value="GAC73551.1"/>
    <property type="molecule type" value="Genomic_DNA"/>
</dbReference>
<reference evidence="6" key="1">
    <citation type="journal article" date="2013" name="Genome Announc.">
        <title>Genome sequence of the basidiomycetous yeast Pseudozyma antarctica T-34, a producer of the glycolipid biosurfactants mannosylerythritol lipids.</title>
        <authorList>
            <person name="Morita T."/>
            <person name="Koike H."/>
            <person name="Koyama Y."/>
            <person name="Hagiwara H."/>
            <person name="Ito E."/>
            <person name="Fukuoka T."/>
            <person name="Imura T."/>
            <person name="Machida M."/>
            <person name="Kitamoto D."/>
        </authorList>
    </citation>
    <scope>NUCLEOTIDE SEQUENCE [LARGE SCALE GENOMIC DNA]</scope>
    <source>
        <strain evidence="6">T-34</strain>
    </source>
</reference>
<evidence type="ECO:0000259" key="3">
    <source>
        <dbReference type="Pfam" id="PF14225"/>
    </source>
</evidence>
<dbReference type="GO" id="GO:0005938">
    <property type="term" value="C:cell cortex"/>
    <property type="evidence" value="ECO:0007669"/>
    <property type="project" value="TreeGrafter"/>
</dbReference>
<feature type="domain" description="Cell morphogenesis central region" evidence="4">
    <location>
        <begin position="1673"/>
        <end position="1915"/>
    </location>
</feature>
<feature type="region of interest" description="Disordered" evidence="1">
    <location>
        <begin position="1"/>
        <end position="307"/>
    </location>
</feature>
<gene>
    <name evidence="5" type="ORF">PANT_9d00155</name>
</gene>
<feature type="domain" description="Cell morphogenesis central region" evidence="4">
    <location>
        <begin position="1405"/>
        <end position="1636"/>
    </location>
</feature>
<dbReference type="Proteomes" id="UP000011976">
    <property type="component" value="Unassembled WGS sequence"/>
</dbReference>
<feature type="compositionally biased region" description="Polar residues" evidence="1">
    <location>
        <begin position="2783"/>
        <end position="2801"/>
    </location>
</feature>
<dbReference type="InterPro" id="IPR029473">
    <property type="entry name" value="MOR2-PAG1_mid"/>
</dbReference>
<dbReference type="GO" id="GO:0000902">
    <property type="term" value="P:cell morphogenesis"/>
    <property type="evidence" value="ECO:0007669"/>
    <property type="project" value="InterPro"/>
</dbReference>
<feature type="region of interest" description="Disordered" evidence="1">
    <location>
        <begin position="2668"/>
        <end position="2887"/>
    </location>
</feature>
<feature type="compositionally biased region" description="Low complexity" evidence="1">
    <location>
        <begin position="2819"/>
        <end position="2828"/>
    </location>
</feature>
<feature type="compositionally biased region" description="Low complexity" evidence="1">
    <location>
        <begin position="2850"/>
        <end position="2865"/>
    </location>
</feature>
<dbReference type="InterPro" id="IPR025481">
    <property type="entry name" value="Cell_Morphogen_C"/>
</dbReference>
<feature type="compositionally biased region" description="Polar residues" evidence="1">
    <location>
        <begin position="2866"/>
        <end position="2887"/>
    </location>
</feature>
<protein>
    <submittedName>
        <fullName evidence="5">Fry-like conserved proteins</fullName>
    </submittedName>
</protein>
<dbReference type="SUPFAM" id="SSF48371">
    <property type="entry name" value="ARM repeat"/>
    <property type="match status" value="1"/>
</dbReference>
<dbReference type="OrthoDB" id="6287725at2759"/>
<feature type="compositionally biased region" description="Polar residues" evidence="1">
    <location>
        <begin position="2748"/>
        <end position="2761"/>
    </location>
</feature>
<feature type="region of interest" description="Disordered" evidence="1">
    <location>
        <begin position="1382"/>
        <end position="1404"/>
    </location>
</feature>
<dbReference type="GO" id="GO:0030427">
    <property type="term" value="C:site of polarized growth"/>
    <property type="evidence" value="ECO:0007669"/>
    <property type="project" value="TreeGrafter"/>
</dbReference>
<feature type="compositionally biased region" description="Low complexity" evidence="1">
    <location>
        <begin position="132"/>
        <end position="150"/>
    </location>
</feature>
<feature type="compositionally biased region" description="Low complexity" evidence="1">
    <location>
        <begin position="97"/>
        <end position="106"/>
    </location>
</feature>
<dbReference type="Pfam" id="PF14228">
    <property type="entry name" value="MOR2-PAG1_mid"/>
    <property type="match status" value="3"/>
</dbReference>
<evidence type="ECO:0000259" key="4">
    <source>
        <dbReference type="Pfam" id="PF14228"/>
    </source>
</evidence>
<feature type="compositionally biased region" description="Low complexity" evidence="1">
    <location>
        <begin position="73"/>
        <end position="86"/>
    </location>
</feature>
<feature type="domain" description="Cell morphogenesis protein N-terminal" evidence="2">
    <location>
        <begin position="555"/>
        <end position="1131"/>
    </location>
</feature>
<feature type="domain" description="Cell morphogenesis protein C-terminal" evidence="3">
    <location>
        <begin position="2216"/>
        <end position="2512"/>
    </location>
</feature>
<dbReference type="Pfam" id="PF14222">
    <property type="entry name" value="MOR2-PAG1_N"/>
    <property type="match status" value="1"/>
</dbReference>
<dbReference type="InterPro" id="IPR039867">
    <property type="entry name" value="Furry/Tao3/Mor2"/>
</dbReference>